<comment type="caution">
    <text evidence="2">The sequence shown here is derived from an EMBL/GenBank/DDBJ whole genome shotgun (WGS) entry which is preliminary data.</text>
</comment>
<dbReference type="Gene3D" id="2.40.10.220">
    <property type="entry name" value="predicted glycosyltransferase like domains"/>
    <property type="match status" value="1"/>
</dbReference>
<proteinExistence type="predicted"/>
<evidence type="ECO:0000259" key="1">
    <source>
        <dbReference type="Pfam" id="PF07238"/>
    </source>
</evidence>
<gene>
    <name evidence="2" type="ORF">HNO88_003103</name>
</gene>
<accession>A0A7W7KC54</accession>
<keyword evidence="3" id="KW-1185">Reference proteome</keyword>
<dbReference type="InterPro" id="IPR009875">
    <property type="entry name" value="PilZ_domain"/>
</dbReference>
<dbReference type="RefSeq" id="WP_312857087.1">
    <property type="nucleotide sequence ID" value="NZ_JACHLR010000014.1"/>
</dbReference>
<dbReference type="GO" id="GO:0035438">
    <property type="term" value="F:cyclic-di-GMP binding"/>
    <property type="evidence" value="ECO:0007669"/>
    <property type="project" value="InterPro"/>
</dbReference>
<protein>
    <recommendedName>
        <fullName evidence="1">PilZ domain-containing protein</fullName>
    </recommendedName>
</protein>
<dbReference type="AlphaFoldDB" id="A0A7W7KC54"/>
<name>A0A7W7KC54_9SPHN</name>
<organism evidence="2 3">
    <name type="scientific">Novosphingobium chloroacetimidivorans</name>
    <dbReference type="NCBI Taxonomy" id="1428314"/>
    <lineage>
        <taxon>Bacteria</taxon>
        <taxon>Pseudomonadati</taxon>
        <taxon>Pseudomonadota</taxon>
        <taxon>Alphaproteobacteria</taxon>
        <taxon>Sphingomonadales</taxon>
        <taxon>Sphingomonadaceae</taxon>
        <taxon>Novosphingobium</taxon>
    </lineage>
</organism>
<feature type="domain" description="PilZ" evidence="1">
    <location>
        <begin position="23"/>
        <end position="100"/>
    </location>
</feature>
<evidence type="ECO:0000313" key="3">
    <source>
        <dbReference type="Proteomes" id="UP000555448"/>
    </source>
</evidence>
<dbReference type="SUPFAM" id="SSF141371">
    <property type="entry name" value="PilZ domain-like"/>
    <property type="match status" value="1"/>
</dbReference>
<dbReference type="EMBL" id="JACHLR010000014">
    <property type="protein sequence ID" value="MBB4859771.1"/>
    <property type="molecule type" value="Genomic_DNA"/>
</dbReference>
<reference evidence="2 3" key="1">
    <citation type="submission" date="2020-08" db="EMBL/GenBank/DDBJ databases">
        <title>Functional genomics of gut bacteria from endangered species of beetles.</title>
        <authorList>
            <person name="Carlos-Shanley C."/>
        </authorList>
    </citation>
    <scope>NUCLEOTIDE SEQUENCE [LARGE SCALE GENOMIC DNA]</scope>
    <source>
        <strain evidence="2 3">S00245</strain>
    </source>
</reference>
<dbReference type="Pfam" id="PF07238">
    <property type="entry name" value="PilZ"/>
    <property type="match status" value="1"/>
</dbReference>
<dbReference type="Proteomes" id="UP000555448">
    <property type="component" value="Unassembled WGS sequence"/>
</dbReference>
<evidence type="ECO:0000313" key="2">
    <source>
        <dbReference type="EMBL" id="MBB4859771.1"/>
    </source>
</evidence>
<sequence length="121" mass="13480">MAERTAMMNSTQTDKYAYAAQEDRSAHRTRLSIPATLRPAGGKKIQTVVRNLSLSGFSATAISRIPGSTMCWLTLPDQDALQARVIWWEQGLVGCAFEDLLGPMLYESILLRWQGESVYRG</sequence>